<reference evidence="3" key="1">
    <citation type="journal article" date="2015" name="Nature">
        <title>Complex archaea that bridge the gap between prokaryotes and eukaryotes.</title>
        <authorList>
            <person name="Spang A."/>
            <person name="Saw J.H."/>
            <person name="Jorgensen S.L."/>
            <person name="Zaremba-Niedzwiedzka K."/>
            <person name="Martijn J."/>
            <person name="Lind A.E."/>
            <person name="van Eijk R."/>
            <person name="Schleper C."/>
            <person name="Guy L."/>
            <person name="Ettema T.J."/>
        </authorList>
    </citation>
    <scope>NUCLEOTIDE SEQUENCE</scope>
</reference>
<dbReference type="Pfam" id="PF01408">
    <property type="entry name" value="GFO_IDH_MocA"/>
    <property type="match status" value="1"/>
</dbReference>
<dbReference type="InterPro" id="IPR050463">
    <property type="entry name" value="Gfo/Idh/MocA_oxidrdct_glycsds"/>
</dbReference>
<comment type="caution">
    <text evidence="3">The sequence shown here is derived from an EMBL/GenBank/DDBJ whole genome shotgun (WGS) entry which is preliminary data.</text>
</comment>
<name>A0A0F9GM03_9ZZZZ</name>
<protein>
    <recommendedName>
        <fullName evidence="2">Gfo/Idh/MocA-like oxidoreductase N-terminal domain-containing protein</fullName>
    </recommendedName>
</protein>
<dbReference type="SUPFAM" id="SSF51735">
    <property type="entry name" value="NAD(P)-binding Rossmann-fold domains"/>
    <property type="match status" value="1"/>
</dbReference>
<accession>A0A0F9GM03</accession>
<dbReference type="InterPro" id="IPR000683">
    <property type="entry name" value="Gfo/Idh/MocA-like_OxRdtase_N"/>
</dbReference>
<dbReference type="AlphaFoldDB" id="A0A0F9GM03"/>
<organism evidence="3">
    <name type="scientific">marine sediment metagenome</name>
    <dbReference type="NCBI Taxonomy" id="412755"/>
    <lineage>
        <taxon>unclassified sequences</taxon>
        <taxon>metagenomes</taxon>
        <taxon>ecological metagenomes</taxon>
    </lineage>
</organism>
<keyword evidence="1" id="KW-0560">Oxidoreductase</keyword>
<dbReference type="PANTHER" id="PTHR43818">
    <property type="entry name" value="BCDNA.GH03377"/>
    <property type="match status" value="1"/>
</dbReference>
<evidence type="ECO:0000259" key="2">
    <source>
        <dbReference type="Pfam" id="PF01408"/>
    </source>
</evidence>
<proteinExistence type="predicted"/>
<dbReference type="GO" id="GO:0016491">
    <property type="term" value="F:oxidoreductase activity"/>
    <property type="evidence" value="ECO:0007669"/>
    <property type="project" value="UniProtKB-KW"/>
</dbReference>
<evidence type="ECO:0000256" key="1">
    <source>
        <dbReference type="ARBA" id="ARBA00023002"/>
    </source>
</evidence>
<sequence length="114" mass="12203">MDKVRVGIIGSKFAAGFHADSYSRNDKVEVVAAAAIDGLEEFSEAWGIPDTYEDYNEMLARDDIDMVSLCVPNFLHHDTAIAAARAGKHVVCEKPLATTVADGEEMIAVCGEAG</sequence>
<dbReference type="Gene3D" id="3.40.50.720">
    <property type="entry name" value="NAD(P)-binding Rossmann-like Domain"/>
    <property type="match status" value="1"/>
</dbReference>
<evidence type="ECO:0000313" key="3">
    <source>
        <dbReference type="EMBL" id="KKL99914.1"/>
    </source>
</evidence>
<dbReference type="PANTHER" id="PTHR43818:SF11">
    <property type="entry name" value="BCDNA.GH03377"/>
    <property type="match status" value="1"/>
</dbReference>
<dbReference type="GO" id="GO:0000166">
    <property type="term" value="F:nucleotide binding"/>
    <property type="evidence" value="ECO:0007669"/>
    <property type="project" value="InterPro"/>
</dbReference>
<feature type="non-terminal residue" evidence="3">
    <location>
        <position position="114"/>
    </location>
</feature>
<dbReference type="EMBL" id="LAZR01017556">
    <property type="protein sequence ID" value="KKL99914.1"/>
    <property type="molecule type" value="Genomic_DNA"/>
</dbReference>
<dbReference type="InterPro" id="IPR036291">
    <property type="entry name" value="NAD(P)-bd_dom_sf"/>
</dbReference>
<feature type="domain" description="Gfo/Idh/MocA-like oxidoreductase N-terminal" evidence="2">
    <location>
        <begin position="4"/>
        <end position="113"/>
    </location>
</feature>
<gene>
    <name evidence="3" type="ORF">LCGC14_1809640</name>
</gene>